<gene>
    <name evidence="1" type="ORF">ZHAS_00008322</name>
</gene>
<dbReference type="VEuPathDB" id="VectorBase:ASIC008322"/>
<protein>
    <submittedName>
        <fullName evidence="1 2">Substrate of the Dot/Icm secretion system</fullName>
    </submittedName>
</protein>
<dbReference type="AlphaFoldDB" id="A0A084VRV8"/>
<dbReference type="EnsemblMetazoa" id="ASIC008322-RA">
    <property type="protein sequence ID" value="ASIC008322-PA"/>
    <property type="gene ID" value="ASIC008322"/>
</dbReference>
<name>A0A084VRV8_ANOSI</name>
<keyword evidence="3" id="KW-1185">Reference proteome</keyword>
<reference evidence="2" key="2">
    <citation type="submission" date="2020-05" db="UniProtKB">
        <authorList>
            <consortium name="EnsemblMetazoa"/>
        </authorList>
    </citation>
    <scope>IDENTIFICATION</scope>
</reference>
<accession>A0A084VRV8</accession>
<proteinExistence type="predicted"/>
<sequence>MHPTQGEGTVISNWRGNFLRRLAALFMGSIKRMRTVRNDCTNPHAERDAFCDGKPPPDRTKVAYCTHHSAPSAATHVHPLSSCVLPSSRFEAHQDTLTLKVRDSVRTSAAAAAAKAAEG</sequence>
<organism evidence="1">
    <name type="scientific">Anopheles sinensis</name>
    <name type="common">Mosquito</name>
    <dbReference type="NCBI Taxonomy" id="74873"/>
    <lineage>
        <taxon>Eukaryota</taxon>
        <taxon>Metazoa</taxon>
        <taxon>Ecdysozoa</taxon>
        <taxon>Arthropoda</taxon>
        <taxon>Hexapoda</taxon>
        <taxon>Insecta</taxon>
        <taxon>Pterygota</taxon>
        <taxon>Neoptera</taxon>
        <taxon>Endopterygota</taxon>
        <taxon>Diptera</taxon>
        <taxon>Nematocera</taxon>
        <taxon>Culicoidea</taxon>
        <taxon>Culicidae</taxon>
        <taxon>Anophelinae</taxon>
        <taxon>Anopheles</taxon>
    </lineage>
</organism>
<dbReference type="EMBL" id="ATLV01015783">
    <property type="status" value="NOT_ANNOTATED_CDS"/>
    <property type="molecule type" value="Genomic_DNA"/>
</dbReference>
<reference evidence="1 3" key="1">
    <citation type="journal article" date="2014" name="BMC Genomics">
        <title>Genome sequence of Anopheles sinensis provides insight into genetics basis of mosquito competence for malaria parasites.</title>
        <authorList>
            <person name="Zhou D."/>
            <person name="Zhang D."/>
            <person name="Ding G."/>
            <person name="Shi L."/>
            <person name="Hou Q."/>
            <person name="Ye Y."/>
            <person name="Xu Y."/>
            <person name="Zhou H."/>
            <person name="Xiong C."/>
            <person name="Li S."/>
            <person name="Yu J."/>
            <person name="Hong S."/>
            <person name="Yu X."/>
            <person name="Zou P."/>
            <person name="Chen C."/>
            <person name="Chang X."/>
            <person name="Wang W."/>
            <person name="Lv Y."/>
            <person name="Sun Y."/>
            <person name="Ma L."/>
            <person name="Shen B."/>
            <person name="Zhu C."/>
        </authorList>
    </citation>
    <scope>NUCLEOTIDE SEQUENCE [LARGE SCALE GENOMIC DNA]</scope>
</reference>
<dbReference type="EMBL" id="KE525036">
    <property type="protein sequence ID" value="KFB40702.1"/>
    <property type="molecule type" value="Genomic_DNA"/>
</dbReference>
<evidence type="ECO:0000313" key="2">
    <source>
        <dbReference type="EnsemblMetazoa" id="ASIC008322-PA"/>
    </source>
</evidence>
<evidence type="ECO:0000313" key="1">
    <source>
        <dbReference type="EMBL" id="KFB40702.1"/>
    </source>
</evidence>
<dbReference type="Proteomes" id="UP000030765">
    <property type="component" value="Unassembled WGS sequence"/>
</dbReference>
<evidence type="ECO:0000313" key="3">
    <source>
        <dbReference type="Proteomes" id="UP000030765"/>
    </source>
</evidence>